<sequence length="412" mass="45580">MRNLVMITPMTRWTLIVLVVSLIVSLRYPTKTGRNRLLMPYDWTPPSGLSSEWDRSMDMLSSVLLETSEEGLQSDSDAEPGEESGEGGHLEYDFYRETCPAAEDIVRKTMTRIYSQHPDAPAALLRLAFHDCFIKGCDASIFLDDNHGNESRSIEKQALPNRTLKGFDKIDLIKSEIEDSCPGIVSCADILVLATREGVLLTGGPFYPLSTGRRDSTASYYSEAMAEIPKPDDDITRTLYLFGARGFTERETVSLLGGHSIGKIGCDFVRNRLYNFHGTGRPDPTLPSDFLEEIRQRCEVNGNHSLGNDGSPPMVMTSATGKTYFPKLADSISSGASFDGHYYKSLIKGRGLLYADQQLMGDDTTAGFVRAYASEDDGSSFRLDFARAMMKMSSLNVLTGLDGRIRRNCSSI</sequence>
<protein>
    <submittedName>
        <fullName evidence="1">Uncharacterized protein</fullName>
    </submittedName>
</protein>
<dbReference type="EMBL" id="CM042888">
    <property type="protein sequence ID" value="KAI4325241.1"/>
    <property type="molecule type" value="Genomic_DNA"/>
</dbReference>
<dbReference type="Proteomes" id="UP001057402">
    <property type="component" value="Chromosome 9"/>
</dbReference>
<accession>A0ACB9MNI6</accession>
<keyword evidence="2" id="KW-1185">Reference proteome</keyword>
<reference evidence="2" key="1">
    <citation type="journal article" date="2023" name="Front. Plant Sci.">
        <title>Chromosomal-level genome assembly of Melastoma candidum provides insights into trichome evolution.</title>
        <authorList>
            <person name="Zhong Y."/>
            <person name="Wu W."/>
            <person name="Sun C."/>
            <person name="Zou P."/>
            <person name="Liu Y."/>
            <person name="Dai S."/>
            <person name="Zhou R."/>
        </authorList>
    </citation>
    <scope>NUCLEOTIDE SEQUENCE [LARGE SCALE GENOMIC DNA]</scope>
</reference>
<proteinExistence type="predicted"/>
<organism evidence="1 2">
    <name type="scientific">Melastoma candidum</name>
    <dbReference type="NCBI Taxonomy" id="119954"/>
    <lineage>
        <taxon>Eukaryota</taxon>
        <taxon>Viridiplantae</taxon>
        <taxon>Streptophyta</taxon>
        <taxon>Embryophyta</taxon>
        <taxon>Tracheophyta</taxon>
        <taxon>Spermatophyta</taxon>
        <taxon>Magnoliopsida</taxon>
        <taxon>eudicotyledons</taxon>
        <taxon>Gunneridae</taxon>
        <taxon>Pentapetalae</taxon>
        <taxon>rosids</taxon>
        <taxon>malvids</taxon>
        <taxon>Myrtales</taxon>
        <taxon>Melastomataceae</taxon>
        <taxon>Melastomatoideae</taxon>
        <taxon>Melastomateae</taxon>
        <taxon>Melastoma</taxon>
    </lineage>
</organism>
<gene>
    <name evidence="1" type="ORF">MLD38_030656</name>
</gene>
<comment type="caution">
    <text evidence="1">The sequence shown here is derived from an EMBL/GenBank/DDBJ whole genome shotgun (WGS) entry which is preliminary data.</text>
</comment>
<evidence type="ECO:0000313" key="1">
    <source>
        <dbReference type="EMBL" id="KAI4325241.1"/>
    </source>
</evidence>
<name>A0ACB9MNI6_9MYRT</name>
<evidence type="ECO:0000313" key="2">
    <source>
        <dbReference type="Proteomes" id="UP001057402"/>
    </source>
</evidence>